<reference evidence="2" key="4">
    <citation type="submission" date="2025-08" db="UniProtKB">
        <authorList>
            <consortium name="Ensembl"/>
        </authorList>
    </citation>
    <scope>IDENTIFICATION</scope>
    <source>
        <strain evidence="2">C57BL/6J</strain>
    </source>
</reference>
<evidence type="ECO:0000313" key="4">
    <source>
        <dbReference type="Proteomes" id="UP000000589"/>
    </source>
</evidence>
<feature type="region of interest" description="Disordered" evidence="1">
    <location>
        <begin position="1"/>
        <end position="24"/>
    </location>
</feature>
<dbReference type="VEuPathDB" id="HostDB:ENSMUSG00000028034"/>
<feature type="region of interest" description="Disordered" evidence="1">
    <location>
        <begin position="41"/>
        <end position="69"/>
    </location>
</feature>
<reference evidence="2" key="5">
    <citation type="submission" date="2025-09" db="UniProtKB">
        <authorList>
            <consortium name="Ensembl"/>
        </authorList>
    </citation>
    <scope>IDENTIFICATION</scope>
    <source>
        <strain evidence="2">C57BL/6J</strain>
    </source>
</reference>
<proteinExistence type="evidence at protein level"/>
<evidence type="ECO:0000313" key="2">
    <source>
        <dbReference type="Ensembl" id="ENSMUSP00000143718.2"/>
    </source>
</evidence>
<evidence type="ECO:0007829" key="7">
    <source>
        <dbReference type="PubMed" id="21183079"/>
    </source>
</evidence>
<reference evidence="2 4" key="3">
    <citation type="journal article" date="2011" name="PLoS Biol.">
        <title>Modernizing reference genome assemblies.</title>
        <authorList>
            <person name="Church D.M."/>
            <person name="Schneider V.A."/>
            <person name="Graves T."/>
            <person name="Auger K."/>
            <person name="Cunningham F."/>
            <person name="Bouk N."/>
            <person name="Chen H.C."/>
            <person name="Agarwala R."/>
            <person name="McLaren W.M."/>
            <person name="Ritchie G.R."/>
            <person name="Albracht D."/>
            <person name="Kremitzki M."/>
            <person name="Rock S."/>
            <person name="Kotkiewicz H."/>
            <person name="Kremitzki C."/>
            <person name="Wollam A."/>
            <person name="Trani L."/>
            <person name="Fulton L."/>
            <person name="Fulton R."/>
            <person name="Matthews L."/>
            <person name="Whitehead S."/>
            <person name="Chow W."/>
            <person name="Torrance J."/>
            <person name="Dunn M."/>
            <person name="Harden G."/>
            <person name="Threadgold G."/>
            <person name="Wood J."/>
            <person name="Collins J."/>
            <person name="Heath P."/>
            <person name="Griffiths G."/>
            <person name="Pelan S."/>
            <person name="Grafham D."/>
            <person name="Eichler E.E."/>
            <person name="Weinstock G."/>
            <person name="Mardis E.R."/>
            <person name="Wilson R.K."/>
            <person name="Howe K."/>
            <person name="Flicek P."/>
            <person name="Hubbard T."/>
        </authorList>
    </citation>
    <scope>NUCLEOTIDE SEQUENCE [LARGE SCALE GENOMIC DNA]</scope>
    <source>
        <strain evidence="2 4">C57BL/6J</strain>
    </source>
</reference>
<reference evidence="2 4" key="1">
    <citation type="journal article" date="2009" name="PLoS Biol.">
        <title>Lineage-specific biology revealed by a finished genome assembly of the mouse.</title>
        <authorList>
            <consortium name="Mouse Genome Sequencing Consortium"/>
            <person name="Church D.M."/>
            <person name="Goodstadt L."/>
            <person name="Hillier L.W."/>
            <person name="Zody M.C."/>
            <person name="Goldstein S."/>
            <person name="She X."/>
            <person name="Bult C.J."/>
            <person name="Agarwala R."/>
            <person name="Cherry J.L."/>
            <person name="DiCuccio M."/>
            <person name="Hlavina W."/>
            <person name="Kapustin Y."/>
            <person name="Meric P."/>
            <person name="Maglott D."/>
            <person name="Birtle Z."/>
            <person name="Marques A.C."/>
            <person name="Graves T."/>
            <person name="Zhou S."/>
            <person name="Teague B."/>
            <person name="Potamousis K."/>
            <person name="Churas C."/>
            <person name="Place M."/>
            <person name="Herschleb J."/>
            <person name="Runnheim R."/>
            <person name="Forrest D."/>
            <person name="Amos-Landgraf J."/>
            <person name="Schwartz D.C."/>
            <person name="Cheng Z."/>
            <person name="Lindblad-Toh K."/>
            <person name="Eichler E.E."/>
            <person name="Ponting C.P."/>
        </authorList>
    </citation>
    <scope>NUCLEOTIDE SEQUENCE [LARGE SCALE GENOMIC DNA]</scope>
    <source>
        <strain evidence="2 4">C57BL/6J</strain>
    </source>
</reference>
<accession>A0A0G2JGV9</accession>
<dbReference type="Proteomes" id="UP000000589">
    <property type="component" value="Chromosome 3"/>
</dbReference>
<organism evidence="2 4">
    <name type="scientific">Mus musculus</name>
    <name type="common">Mouse</name>
    <dbReference type="NCBI Taxonomy" id="10090"/>
    <lineage>
        <taxon>Eukaryota</taxon>
        <taxon>Metazoa</taxon>
        <taxon>Chordata</taxon>
        <taxon>Craniata</taxon>
        <taxon>Vertebrata</taxon>
        <taxon>Euteleostomi</taxon>
        <taxon>Mammalia</taxon>
        <taxon>Eutheria</taxon>
        <taxon>Euarchontoglires</taxon>
        <taxon>Glires</taxon>
        <taxon>Rodentia</taxon>
        <taxon>Myomorpha</taxon>
        <taxon>Muroidea</taxon>
        <taxon>Muridae</taxon>
        <taxon>Murinae</taxon>
        <taxon>Mus</taxon>
        <taxon>Mus</taxon>
    </lineage>
</organism>
<keyword evidence="5 6" id="KW-1267">Proteomics identification</keyword>
<evidence type="ECO:0007829" key="6">
    <source>
        <dbReference type="ProteomicsDB" id="A0A0G2JGV9"/>
    </source>
</evidence>
<dbReference type="AGR" id="MGI:1196294"/>
<reference evidence="7" key="2">
    <citation type="journal article" date="2010" name="Cell">
        <title>A tissue-specific atlas of mouse protein phosphorylation and expression.</title>
        <authorList>
            <person name="Huttlin E.L."/>
            <person name="Jedrychowski M.P."/>
            <person name="Elias J.E."/>
            <person name="Goswami T."/>
            <person name="Rad R."/>
            <person name="Beausoleil S.A."/>
            <person name="Villen J."/>
            <person name="Haas W."/>
            <person name="Sowa M.E."/>
            <person name="Gygi S.P."/>
        </authorList>
    </citation>
    <scope>IDENTIFICATION BY MASS SPECTROMETRY [LARGE SCALE ANALYSIS]</scope>
</reference>
<name>A0A0G2JGV9_MOUSE</name>
<keyword evidence="4" id="KW-1185">Reference proteome</keyword>
<dbReference type="Ensembl" id="ENSMUST00000196062.5">
    <property type="protein sequence ID" value="ENSMUSP00000143718.2"/>
    <property type="gene ID" value="ENSMUSG00000028034.16"/>
</dbReference>
<dbReference type="AlphaFoldDB" id="A0A0G2JGV9"/>
<evidence type="ECO:0007829" key="5">
    <source>
        <dbReference type="PeptideAtlas" id="A0A0G2JGV9"/>
    </source>
</evidence>
<dbReference type="GeneTree" id="ENSGT00940000160043"/>
<evidence type="ECO:0000313" key="3">
    <source>
        <dbReference type="MGI" id="MGI:1196294"/>
    </source>
</evidence>
<dbReference type="Bgee" id="ENSMUSG00000028034">
    <property type="expression patterns" value="Expressed in undifferentiated genital tubercle and 269 other cell types or tissues"/>
</dbReference>
<gene>
    <name evidence="2 3" type="primary">Fubp1</name>
</gene>
<sequence>MADYSTVPPPSSGSAGGGGGGVVNDAFKDALQRARQIAAKIGGDAGTSLNSNDYGYGGQKRPLEDGGKL</sequence>
<dbReference type="ProteomicsDB" id="302308"/>
<evidence type="ECO:0000256" key="1">
    <source>
        <dbReference type="SAM" id="MobiDB-lite"/>
    </source>
</evidence>
<dbReference type="MGI" id="MGI:1196294">
    <property type="gene designation" value="Fubp1"/>
</dbReference>
<dbReference type="ExpressionAtlas" id="A0A0G2JGV9">
    <property type="expression patterns" value="baseline and differential"/>
</dbReference>
<dbReference type="SMR" id="A0A0G2JGV9"/>
<dbReference type="Antibodypedia" id="1310">
    <property type="antibodies" value="329 antibodies from 35 providers"/>
</dbReference>
<protein>
    <submittedName>
        <fullName evidence="2">Far upstream element (FUSE) binding protein 1</fullName>
    </submittedName>
</protein>